<reference evidence="2" key="1">
    <citation type="submission" date="2018-06" db="EMBL/GenBank/DDBJ databases">
        <authorList>
            <person name="Zhirakovskaya E."/>
        </authorList>
    </citation>
    <scope>NUCLEOTIDE SEQUENCE</scope>
</reference>
<keyword evidence="1" id="KW-0812">Transmembrane</keyword>
<accession>A0A3B1DL51</accession>
<evidence type="ECO:0000313" key="2">
    <source>
        <dbReference type="EMBL" id="VAX37513.1"/>
    </source>
</evidence>
<dbReference type="AlphaFoldDB" id="A0A3B1DL51"/>
<name>A0A3B1DL51_9ZZZZ</name>
<protein>
    <submittedName>
        <fullName evidence="2">Uncharacterized protein</fullName>
    </submittedName>
</protein>
<feature type="transmembrane region" description="Helical" evidence="1">
    <location>
        <begin position="12"/>
        <end position="31"/>
    </location>
</feature>
<dbReference type="EMBL" id="UOGJ01000129">
    <property type="protein sequence ID" value="VAX37513.1"/>
    <property type="molecule type" value="Genomic_DNA"/>
</dbReference>
<evidence type="ECO:0000256" key="1">
    <source>
        <dbReference type="SAM" id="Phobius"/>
    </source>
</evidence>
<keyword evidence="1" id="KW-1133">Transmembrane helix</keyword>
<gene>
    <name evidence="2" type="ORF">MNBD_UNCLBAC01-567</name>
</gene>
<keyword evidence="1" id="KW-0472">Membrane</keyword>
<sequence>MLRQKKAQTLMEYTVVLGVVVVVALAMTPLLKRGTQGMIKVVADQTGVQKDSDQKYNLEEGGFLQSSITNRSARTYKGIVDVTGNIEYIFDDRVYTDSVAIIDQGRTRNSKP</sequence>
<organism evidence="2">
    <name type="scientific">hydrothermal vent metagenome</name>
    <dbReference type="NCBI Taxonomy" id="652676"/>
    <lineage>
        <taxon>unclassified sequences</taxon>
        <taxon>metagenomes</taxon>
        <taxon>ecological metagenomes</taxon>
    </lineage>
</organism>
<proteinExistence type="predicted"/>